<dbReference type="EMBL" id="FQUL01000007">
    <property type="protein sequence ID" value="SHE50121.1"/>
    <property type="molecule type" value="Genomic_DNA"/>
</dbReference>
<dbReference type="STRING" id="1121881.SAMN02745225_00805"/>
<dbReference type="AlphaFoldDB" id="A0A1M4U016"/>
<dbReference type="Proteomes" id="UP000184295">
    <property type="component" value="Unassembled WGS sequence"/>
</dbReference>
<dbReference type="Gene3D" id="3.40.1550.10">
    <property type="entry name" value="CheC-like"/>
    <property type="match status" value="1"/>
</dbReference>
<dbReference type="OrthoDB" id="5103427at2"/>
<evidence type="ECO:0000313" key="4">
    <source>
        <dbReference type="Proteomes" id="UP000184295"/>
    </source>
</evidence>
<reference evidence="4" key="1">
    <citation type="submission" date="2016-11" db="EMBL/GenBank/DDBJ databases">
        <authorList>
            <person name="Varghese N."/>
            <person name="Submissions S."/>
        </authorList>
    </citation>
    <scope>NUCLEOTIDE SEQUENCE [LARGE SCALE GENOMIC DNA]</scope>
    <source>
        <strain evidence="4">DSM 19514</strain>
    </source>
</reference>
<protein>
    <submittedName>
        <fullName evidence="3">Chemotaxis phosphatase CheX</fullName>
    </submittedName>
</protein>
<dbReference type="Pfam" id="PF13690">
    <property type="entry name" value="CheX"/>
    <property type="match status" value="1"/>
</dbReference>
<dbReference type="InterPro" id="IPR028051">
    <property type="entry name" value="CheX-like_dom"/>
</dbReference>
<name>A0A1M4U016_9ACTN</name>
<accession>A0A1M4U016</accession>
<dbReference type="SUPFAM" id="SSF103039">
    <property type="entry name" value="CheC-like"/>
    <property type="match status" value="1"/>
</dbReference>
<organism evidence="3 4">
    <name type="scientific">Ferrithrix thermotolerans DSM 19514</name>
    <dbReference type="NCBI Taxonomy" id="1121881"/>
    <lineage>
        <taxon>Bacteria</taxon>
        <taxon>Bacillati</taxon>
        <taxon>Actinomycetota</taxon>
        <taxon>Acidimicrobiia</taxon>
        <taxon>Acidimicrobiales</taxon>
        <taxon>Acidimicrobiaceae</taxon>
        <taxon>Ferrithrix</taxon>
    </lineage>
</organism>
<evidence type="ECO:0000259" key="2">
    <source>
        <dbReference type="Pfam" id="PF13690"/>
    </source>
</evidence>
<dbReference type="RefSeq" id="WP_072788952.1">
    <property type="nucleotide sequence ID" value="NZ_FQUL01000007.1"/>
</dbReference>
<feature type="domain" description="Chemotaxis phosphatase CheX-like" evidence="2">
    <location>
        <begin position="51"/>
        <end position="131"/>
    </location>
</feature>
<evidence type="ECO:0000256" key="1">
    <source>
        <dbReference type="ARBA" id="ARBA00022500"/>
    </source>
</evidence>
<keyword evidence="1" id="KW-0145">Chemotaxis</keyword>
<sequence>MKSVDELSLWCDVFVDAFHEVAEASLFVNNVKYYAVEPSGPKNTPGSYIPLIGDSGSLTFGIQGTWQDFSRLARRFLFIGDEEDVTDEEVVDAVNELCNMTAGGVKKRMVGRDPSLKLGLPTFFTGSVQATSEQESWIAVADLATERFHLVALRQRK</sequence>
<dbReference type="GO" id="GO:0006935">
    <property type="term" value="P:chemotaxis"/>
    <property type="evidence" value="ECO:0007669"/>
    <property type="project" value="UniProtKB-KW"/>
</dbReference>
<evidence type="ECO:0000313" key="3">
    <source>
        <dbReference type="EMBL" id="SHE50121.1"/>
    </source>
</evidence>
<proteinExistence type="predicted"/>
<keyword evidence="4" id="KW-1185">Reference proteome</keyword>
<dbReference type="InterPro" id="IPR028976">
    <property type="entry name" value="CheC-like_sf"/>
</dbReference>
<gene>
    <name evidence="3" type="ORF">SAMN02745225_00805</name>
</gene>